<accession>A0ABR4LES4</accession>
<name>A0ABR4LES4_9EURO</name>
<evidence type="ECO:0000313" key="8">
    <source>
        <dbReference type="Proteomes" id="UP001610444"/>
    </source>
</evidence>
<comment type="similarity">
    <text evidence="2">Belongs to the purine-cytosine permease (2.A.39) family.</text>
</comment>
<reference evidence="7 8" key="1">
    <citation type="submission" date="2024-07" db="EMBL/GenBank/DDBJ databases">
        <title>Section-level genome sequencing and comparative genomics of Aspergillus sections Usti and Cavernicolus.</title>
        <authorList>
            <consortium name="Lawrence Berkeley National Laboratory"/>
            <person name="Nybo J.L."/>
            <person name="Vesth T.C."/>
            <person name="Theobald S."/>
            <person name="Frisvad J.C."/>
            <person name="Larsen T.O."/>
            <person name="Kjaerboelling I."/>
            <person name="Rothschild-Mancinelli K."/>
            <person name="Lyhne E.K."/>
            <person name="Kogle M.E."/>
            <person name="Barry K."/>
            <person name="Clum A."/>
            <person name="Na H."/>
            <person name="Ledsgaard L."/>
            <person name="Lin J."/>
            <person name="Lipzen A."/>
            <person name="Kuo A."/>
            <person name="Riley R."/>
            <person name="Mondo S."/>
            <person name="LaButti K."/>
            <person name="Haridas S."/>
            <person name="Pangalinan J."/>
            <person name="Salamov A.A."/>
            <person name="Simmons B.A."/>
            <person name="Magnuson J.K."/>
            <person name="Chen J."/>
            <person name="Drula E."/>
            <person name="Henrissat B."/>
            <person name="Wiebenga A."/>
            <person name="Lubbers R.J."/>
            <person name="Gomes A.C."/>
            <person name="Macurrencykelacurrency M.R."/>
            <person name="Stajich J."/>
            <person name="Grigoriev I.V."/>
            <person name="Mortensen U.H."/>
            <person name="De vries R.P."/>
            <person name="Baker S.E."/>
            <person name="Andersen M.R."/>
        </authorList>
    </citation>
    <scope>NUCLEOTIDE SEQUENCE [LARGE SCALE GENOMIC DNA]</scope>
    <source>
        <strain evidence="7 8">CBS 756.74</strain>
    </source>
</reference>
<gene>
    <name evidence="7" type="ORF">BJX68DRAFT_260770</name>
</gene>
<dbReference type="Pfam" id="PF02133">
    <property type="entry name" value="Transp_cyt_pur"/>
    <property type="match status" value="1"/>
</dbReference>
<organism evidence="7 8">
    <name type="scientific">Aspergillus pseudodeflectus</name>
    <dbReference type="NCBI Taxonomy" id="176178"/>
    <lineage>
        <taxon>Eukaryota</taxon>
        <taxon>Fungi</taxon>
        <taxon>Dikarya</taxon>
        <taxon>Ascomycota</taxon>
        <taxon>Pezizomycotina</taxon>
        <taxon>Eurotiomycetes</taxon>
        <taxon>Eurotiomycetidae</taxon>
        <taxon>Eurotiales</taxon>
        <taxon>Aspergillaceae</taxon>
        <taxon>Aspergillus</taxon>
        <taxon>Aspergillus subgen. Nidulantes</taxon>
    </lineage>
</organism>
<evidence type="ECO:0000256" key="6">
    <source>
        <dbReference type="SAM" id="Phobius"/>
    </source>
</evidence>
<dbReference type="Proteomes" id="UP001610444">
    <property type="component" value="Unassembled WGS sequence"/>
</dbReference>
<dbReference type="InterPro" id="IPR001248">
    <property type="entry name" value="Pur-cyt_permease"/>
</dbReference>
<feature type="transmembrane region" description="Helical" evidence="6">
    <location>
        <begin position="48"/>
        <end position="70"/>
    </location>
</feature>
<keyword evidence="8" id="KW-1185">Reference proteome</keyword>
<dbReference type="RefSeq" id="XP_070906063.1">
    <property type="nucleotide sequence ID" value="XM_071043981.1"/>
</dbReference>
<keyword evidence="4 6" id="KW-1133">Transmembrane helix</keyword>
<keyword evidence="5 6" id="KW-0472">Membrane</keyword>
<evidence type="ECO:0000256" key="5">
    <source>
        <dbReference type="ARBA" id="ARBA00023136"/>
    </source>
</evidence>
<evidence type="ECO:0000256" key="2">
    <source>
        <dbReference type="ARBA" id="ARBA00008974"/>
    </source>
</evidence>
<evidence type="ECO:0000256" key="4">
    <source>
        <dbReference type="ARBA" id="ARBA00022989"/>
    </source>
</evidence>
<dbReference type="EMBL" id="JBFXLR010000001">
    <property type="protein sequence ID" value="KAL2861973.1"/>
    <property type="molecule type" value="Genomic_DNA"/>
</dbReference>
<dbReference type="GeneID" id="98159145"/>
<evidence type="ECO:0000256" key="1">
    <source>
        <dbReference type="ARBA" id="ARBA00004141"/>
    </source>
</evidence>
<comment type="caution">
    <text evidence="7">The sequence shown here is derived from an EMBL/GenBank/DDBJ whole genome shotgun (WGS) entry which is preliminary data.</text>
</comment>
<feature type="transmembrane region" description="Helical" evidence="6">
    <location>
        <begin position="76"/>
        <end position="99"/>
    </location>
</feature>
<proteinExistence type="inferred from homology"/>
<dbReference type="Gene3D" id="1.10.4160.10">
    <property type="entry name" value="Hydantoin permease"/>
    <property type="match status" value="1"/>
</dbReference>
<evidence type="ECO:0000256" key="3">
    <source>
        <dbReference type="ARBA" id="ARBA00022692"/>
    </source>
</evidence>
<keyword evidence="3 6" id="KW-0812">Transmembrane</keyword>
<protein>
    <submittedName>
        <fullName evidence="7">Uncharacterized protein</fullName>
    </submittedName>
</protein>
<evidence type="ECO:0000313" key="7">
    <source>
        <dbReference type="EMBL" id="KAL2861973.1"/>
    </source>
</evidence>
<sequence length="109" mass="11624">MPFPCSTVLPGSTTMGLLGYLRLESTKGANLDTRTLEPARRTFGPWEFVPLWVVTGSFNIGSWTTGFVVIALGLKVWQVVLTVIIGNILVGLLAPSLVAHKHMAATSAG</sequence>
<comment type="subcellular location">
    <subcellularLocation>
        <location evidence="1">Membrane</location>
        <topology evidence="1">Multi-pass membrane protein</topology>
    </subcellularLocation>
</comment>